<dbReference type="AlphaFoldDB" id="A0A1Q9ATA6"/>
<reference evidence="1 2" key="1">
    <citation type="submission" date="2016-09" db="EMBL/GenBank/DDBJ databases">
        <title>Rhizobium sp. nov., a novel species isolated from the rice rhizosphere.</title>
        <authorList>
            <person name="Zhao J."/>
            <person name="Zhang X."/>
        </authorList>
    </citation>
    <scope>NUCLEOTIDE SEQUENCE [LARGE SCALE GENOMIC DNA]</scope>
    <source>
        <strain evidence="1 2">1.7048</strain>
    </source>
</reference>
<sequence length="78" mass="8260">MLLNLVGDAIGLRGARPSGQDFGQWTIDADEQDRQAIKPGHAVFQDAKWAGIGLVQAKIGNDGQAQRACAAIESQSAR</sequence>
<protein>
    <submittedName>
        <fullName evidence="1">Uncharacterized protein</fullName>
    </submittedName>
</protein>
<keyword evidence="2" id="KW-1185">Reference proteome</keyword>
<organism evidence="1 2">
    <name type="scientific">Xaviernesmea oryzae</name>
    <dbReference type="NCBI Taxonomy" id="464029"/>
    <lineage>
        <taxon>Bacteria</taxon>
        <taxon>Pseudomonadati</taxon>
        <taxon>Pseudomonadota</taxon>
        <taxon>Alphaproteobacteria</taxon>
        <taxon>Hyphomicrobiales</taxon>
        <taxon>Rhizobiaceae</taxon>
        <taxon>Rhizobium/Agrobacterium group</taxon>
        <taxon>Xaviernesmea</taxon>
    </lineage>
</organism>
<dbReference type="Proteomes" id="UP000186364">
    <property type="component" value="Unassembled WGS sequence"/>
</dbReference>
<evidence type="ECO:0000313" key="2">
    <source>
        <dbReference type="Proteomes" id="UP000186364"/>
    </source>
</evidence>
<accession>A0A1Q9ATA6</accession>
<proteinExistence type="predicted"/>
<comment type="caution">
    <text evidence="1">The sequence shown here is derived from an EMBL/GenBank/DDBJ whole genome shotgun (WGS) entry which is preliminary data.</text>
</comment>
<name>A0A1Q9ATA6_9HYPH</name>
<dbReference type="EMBL" id="MKIP01000057">
    <property type="protein sequence ID" value="OLP58664.1"/>
    <property type="molecule type" value="Genomic_DNA"/>
</dbReference>
<gene>
    <name evidence="1" type="ORF">BJF93_17690</name>
</gene>
<evidence type="ECO:0000313" key="1">
    <source>
        <dbReference type="EMBL" id="OLP58664.1"/>
    </source>
</evidence>